<proteinExistence type="predicted"/>
<evidence type="ECO:0000313" key="2">
    <source>
        <dbReference type="Proteomes" id="UP000287651"/>
    </source>
</evidence>
<name>A0A426YG05_ENSVE</name>
<evidence type="ECO:0000313" key="1">
    <source>
        <dbReference type="EMBL" id="RRT50607.1"/>
    </source>
</evidence>
<gene>
    <name evidence="1" type="ORF">B296_00051648</name>
</gene>
<protein>
    <submittedName>
        <fullName evidence="1">Uncharacterized protein</fullName>
    </submittedName>
</protein>
<dbReference type="EMBL" id="AMZH03012673">
    <property type="protein sequence ID" value="RRT50607.1"/>
    <property type="molecule type" value="Genomic_DNA"/>
</dbReference>
<organism evidence="1 2">
    <name type="scientific">Ensete ventricosum</name>
    <name type="common">Abyssinian banana</name>
    <name type="synonym">Musa ensete</name>
    <dbReference type="NCBI Taxonomy" id="4639"/>
    <lineage>
        <taxon>Eukaryota</taxon>
        <taxon>Viridiplantae</taxon>
        <taxon>Streptophyta</taxon>
        <taxon>Embryophyta</taxon>
        <taxon>Tracheophyta</taxon>
        <taxon>Spermatophyta</taxon>
        <taxon>Magnoliopsida</taxon>
        <taxon>Liliopsida</taxon>
        <taxon>Zingiberales</taxon>
        <taxon>Musaceae</taxon>
        <taxon>Ensete</taxon>
    </lineage>
</organism>
<accession>A0A426YG05</accession>
<comment type="caution">
    <text evidence="1">The sequence shown here is derived from an EMBL/GenBank/DDBJ whole genome shotgun (WGS) entry which is preliminary data.</text>
</comment>
<reference evidence="1 2" key="1">
    <citation type="journal article" date="2014" name="Agronomy (Basel)">
        <title>A Draft Genome Sequence for Ensete ventricosum, the Drought-Tolerant Tree Against Hunger.</title>
        <authorList>
            <person name="Harrison J."/>
            <person name="Moore K.A."/>
            <person name="Paszkiewicz K."/>
            <person name="Jones T."/>
            <person name="Grant M."/>
            <person name="Ambacheew D."/>
            <person name="Muzemil S."/>
            <person name="Studholme D.J."/>
        </authorList>
    </citation>
    <scope>NUCLEOTIDE SEQUENCE [LARGE SCALE GENOMIC DNA]</scope>
</reference>
<sequence>MKRVYSGWNRSWCGTGRHNSGWSRKNRGYYVYVALQKKILAMPKGHEQLRTVATMIVAAEGDMGYDHRGSSFGHVGENLSLDNKERRGRHHRTSDRRGAMVCVPFFIYGRSSSTVTVAAQSILCHLGRTEDKSAWPTCNLWNLVFPKMSSFS</sequence>
<dbReference type="AlphaFoldDB" id="A0A426YG05"/>
<dbReference type="Proteomes" id="UP000287651">
    <property type="component" value="Unassembled WGS sequence"/>
</dbReference>